<dbReference type="CDD" id="cd06221">
    <property type="entry name" value="sulfite_reductase_like"/>
    <property type="match status" value="1"/>
</dbReference>
<dbReference type="InterPro" id="IPR017927">
    <property type="entry name" value="FAD-bd_FR_type"/>
</dbReference>
<evidence type="ECO:0000259" key="2">
    <source>
        <dbReference type="PROSITE" id="PS51384"/>
    </source>
</evidence>
<dbReference type="PANTHER" id="PTHR43513:SF1">
    <property type="entry name" value="ANAEROBIC SULFITE REDUCTASE SUBUNIT B"/>
    <property type="match status" value="1"/>
</dbReference>
<dbReference type="GO" id="GO:0050660">
    <property type="term" value="F:flavin adenine dinucleotide binding"/>
    <property type="evidence" value="ECO:0007669"/>
    <property type="project" value="InterPro"/>
</dbReference>
<sequence length="273" mass="30524">MAVKNPYTPLPCRLKEVIEETPTIRTFVLDSKPIDFEAGQFVELTVPGVGEAPFTPSSNPNDPEKLELTIMKVGRVTSALFELKPGDLLGIRGPYGKPYPIDSWKGKEIFIVGGGVGMAPLRSLLLALLDRVRDFKRIYLRYGARTPKDIVYKRLFPEWEKVKKLDIVQTVDVGDETWKGPTGVVTVILEEIPVNFKNSVAVVCGPPIMLKFVTMRLVEAGFAPETIYLSMEKNMSCGIGKCNHCRLGPYYVCKDGPVLTWDMIKDLKEDPFL</sequence>
<dbReference type="Pfam" id="PF00175">
    <property type="entry name" value="NAD_binding_1"/>
    <property type="match status" value="1"/>
</dbReference>
<feature type="binding site" evidence="1">
    <location>
        <position position="237"/>
    </location>
    <ligand>
        <name>[2Fe-2S] cluster</name>
        <dbReference type="ChEBI" id="CHEBI:190135"/>
    </ligand>
</feature>
<keyword evidence="1" id="KW-0411">Iron-sulfur</keyword>
<dbReference type="InterPro" id="IPR039261">
    <property type="entry name" value="FNR_nucleotide-bd"/>
</dbReference>
<keyword evidence="1" id="KW-0408">Iron</keyword>
<dbReference type="InterPro" id="IPR019480">
    <property type="entry name" value="Dihydroorotate_DH_Fe-S-bd"/>
</dbReference>
<dbReference type="Gene3D" id="2.40.30.10">
    <property type="entry name" value="Translation factors"/>
    <property type="match status" value="1"/>
</dbReference>
<dbReference type="PANTHER" id="PTHR43513">
    <property type="entry name" value="DIHYDROOROTATE DEHYDROGENASE B (NAD(+)), ELECTRON TRANSFER SUBUNIT"/>
    <property type="match status" value="1"/>
</dbReference>
<dbReference type="Proteomes" id="UP000268469">
    <property type="component" value="Unassembled WGS sequence"/>
</dbReference>
<dbReference type="GO" id="GO:0051537">
    <property type="term" value="F:2 iron, 2 sulfur cluster binding"/>
    <property type="evidence" value="ECO:0007669"/>
    <property type="project" value="UniProtKB-KW"/>
</dbReference>
<comment type="cofactor">
    <cofactor evidence="1">
        <name>[2Fe-2S] cluster</name>
        <dbReference type="ChEBI" id="CHEBI:190135"/>
    </cofactor>
    <text evidence="1">Binds 1 [2Fe-2S] cluster per subunit.</text>
</comment>
<feature type="domain" description="FAD-binding FR-type" evidence="2">
    <location>
        <begin position="7"/>
        <end position="101"/>
    </location>
</feature>
<dbReference type="SUPFAM" id="SSF52343">
    <property type="entry name" value="Ferredoxin reductase-like, C-terminal NADP-linked domain"/>
    <property type="match status" value="1"/>
</dbReference>
<feature type="binding site" evidence="1">
    <location>
        <position position="242"/>
    </location>
    <ligand>
        <name>[2Fe-2S] cluster</name>
        <dbReference type="ChEBI" id="CHEBI:190135"/>
    </ligand>
</feature>
<dbReference type="AlphaFoldDB" id="A0A660SM26"/>
<dbReference type="GO" id="GO:0016491">
    <property type="term" value="F:oxidoreductase activity"/>
    <property type="evidence" value="ECO:0007669"/>
    <property type="project" value="InterPro"/>
</dbReference>
<keyword evidence="1" id="KW-0001">2Fe-2S</keyword>
<name>A0A660SM26_UNCW3</name>
<organism evidence="3 4">
    <name type="scientific">candidate division WOR-3 bacterium</name>
    <dbReference type="NCBI Taxonomy" id="2052148"/>
    <lineage>
        <taxon>Bacteria</taxon>
        <taxon>Bacteria division WOR-3</taxon>
    </lineage>
</organism>
<dbReference type="InterPro" id="IPR008333">
    <property type="entry name" value="Cbr1-like_FAD-bd_dom"/>
</dbReference>
<protein>
    <submittedName>
        <fullName evidence="3">Oxidoreductase</fullName>
    </submittedName>
</protein>
<accession>A0A660SM26</accession>
<dbReference type="GO" id="GO:0046872">
    <property type="term" value="F:metal ion binding"/>
    <property type="evidence" value="ECO:0007669"/>
    <property type="project" value="UniProtKB-KW"/>
</dbReference>
<evidence type="ECO:0000313" key="3">
    <source>
        <dbReference type="EMBL" id="RKX71858.1"/>
    </source>
</evidence>
<evidence type="ECO:0000256" key="1">
    <source>
        <dbReference type="PIRSR" id="PIRSR006816-2"/>
    </source>
</evidence>
<dbReference type="PIRSF" id="PIRSF006816">
    <property type="entry name" value="Cyc3_hyd_g"/>
    <property type="match status" value="1"/>
</dbReference>
<feature type="binding site" evidence="1">
    <location>
        <position position="245"/>
    </location>
    <ligand>
        <name>[2Fe-2S] cluster</name>
        <dbReference type="ChEBI" id="CHEBI:190135"/>
    </ligand>
</feature>
<dbReference type="GO" id="GO:0006221">
    <property type="term" value="P:pyrimidine nucleotide biosynthetic process"/>
    <property type="evidence" value="ECO:0007669"/>
    <property type="project" value="InterPro"/>
</dbReference>
<dbReference type="PRINTS" id="PR00410">
    <property type="entry name" value="PHEHYDRXLASE"/>
</dbReference>
<dbReference type="InterPro" id="IPR012165">
    <property type="entry name" value="Cyt_c3_hydrogenase_gsu"/>
</dbReference>
<reference evidence="3 4" key="1">
    <citation type="submission" date="2018-06" db="EMBL/GenBank/DDBJ databases">
        <title>Extensive metabolic versatility and redundancy in microbially diverse, dynamic hydrothermal sediments.</title>
        <authorList>
            <person name="Dombrowski N."/>
            <person name="Teske A."/>
            <person name="Baker B.J."/>
        </authorList>
    </citation>
    <scope>NUCLEOTIDE SEQUENCE [LARGE SCALE GENOMIC DNA]</scope>
    <source>
        <strain evidence="3">B36_G15</strain>
    </source>
</reference>
<dbReference type="InterPro" id="IPR001433">
    <property type="entry name" value="OxRdtase_FAD/NAD-bd"/>
</dbReference>
<gene>
    <name evidence="3" type="ORF">DRP53_00250</name>
</gene>
<feature type="binding site" evidence="1">
    <location>
        <position position="253"/>
    </location>
    <ligand>
        <name>[2Fe-2S] cluster</name>
        <dbReference type="ChEBI" id="CHEBI:190135"/>
    </ligand>
</feature>
<proteinExistence type="predicted"/>
<dbReference type="Pfam" id="PF10418">
    <property type="entry name" value="DHODB_Fe-S_bind"/>
    <property type="match status" value="1"/>
</dbReference>
<keyword evidence="1" id="KW-0479">Metal-binding</keyword>
<dbReference type="Gene3D" id="3.40.50.80">
    <property type="entry name" value="Nucleotide-binding domain of ferredoxin-NADP reductase (FNR) module"/>
    <property type="match status" value="1"/>
</dbReference>
<dbReference type="Pfam" id="PF00970">
    <property type="entry name" value="FAD_binding_6"/>
    <property type="match status" value="1"/>
</dbReference>
<evidence type="ECO:0000313" key="4">
    <source>
        <dbReference type="Proteomes" id="UP000268469"/>
    </source>
</evidence>
<dbReference type="InterPro" id="IPR050353">
    <property type="entry name" value="PyrK_electron_transfer"/>
</dbReference>
<dbReference type="PROSITE" id="PS51384">
    <property type="entry name" value="FAD_FR"/>
    <property type="match status" value="1"/>
</dbReference>
<dbReference type="EMBL" id="QNBE01000001">
    <property type="protein sequence ID" value="RKX71858.1"/>
    <property type="molecule type" value="Genomic_DNA"/>
</dbReference>
<dbReference type="InterPro" id="IPR017938">
    <property type="entry name" value="Riboflavin_synthase-like_b-brl"/>
</dbReference>
<dbReference type="SUPFAM" id="SSF63380">
    <property type="entry name" value="Riboflavin synthase domain-like"/>
    <property type="match status" value="1"/>
</dbReference>
<comment type="caution">
    <text evidence="3">The sequence shown here is derived from an EMBL/GenBank/DDBJ whole genome shotgun (WGS) entry which is preliminary data.</text>
</comment>